<organism evidence="7 8">
    <name type="scientific">Elaeis guineensis var. tenera</name>
    <name type="common">Oil palm</name>
    <dbReference type="NCBI Taxonomy" id="51953"/>
    <lineage>
        <taxon>Eukaryota</taxon>
        <taxon>Viridiplantae</taxon>
        <taxon>Streptophyta</taxon>
        <taxon>Embryophyta</taxon>
        <taxon>Tracheophyta</taxon>
        <taxon>Spermatophyta</taxon>
        <taxon>Magnoliopsida</taxon>
        <taxon>Liliopsida</taxon>
        <taxon>Arecaceae</taxon>
        <taxon>Arecoideae</taxon>
        <taxon>Cocoseae</taxon>
        <taxon>Elaeidinae</taxon>
        <taxon>Elaeis</taxon>
    </lineage>
</organism>
<name>A0A6J0PCM0_ELAGV</name>
<dbReference type="GO" id="GO:0006508">
    <property type="term" value="P:proteolysis"/>
    <property type="evidence" value="ECO:0007669"/>
    <property type="project" value="InterPro"/>
</dbReference>
<dbReference type="Pfam" id="PF25110">
    <property type="entry name" value="TPR_ESP1"/>
    <property type="match status" value="1"/>
</dbReference>
<dbReference type="GO" id="GO:0004197">
    <property type="term" value="F:cysteine-type endopeptidase activity"/>
    <property type="evidence" value="ECO:0007669"/>
    <property type="project" value="InterPro"/>
</dbReference>
<dbReference type="GO" id="GO:0005634">
    <property type="term" value="C:nucleus"/>
    <property type="evidence" value="ECO:0007669"/>
    <property type="project" value="InterPro"/>
</dbReference>
<dbReference type="PANTHER" id="PTHR12792:SF0">
    <property type="entry name" value="SEPARIN"/>
    <property type="match status" value="1"/>
</dbReference>
<keyword evidence="3" id="KW-0378">Hydrolase</keyword>
<evidence type="ECO:0000259" key="6">
    <source>
        <dbReference type="PROSITE" id="PS51700"/>
    </source>
</evidence>
<comment type="catalytic activity">
    <reaction evidence="1">
        <text>All bonds known to be hydrolyzed by this endopeptidase have arginine in P1 and an acidic residue in P4. P6 is often occupied by an acidic residue or by a hydroxy-amino-acid residue, the phosphorylation of which enhances cleavage.</text>
        <dbReference type="EC" id="3.4.22.49"/>
    </reaction>
</comment>
<keyword evidence="7" id="KW-1185">Reference proteome</keyword>
<sequence length="2277" mass="253806">MDSTTASSLLDALRSSDYKGLYDRFSSFLLPFGDFIPLDSHRPGAGKSTGAASKMRGAPKKKKKPETNSQLLRPLAKQFLPFLCHALKLLPALLRKIPKSPSDGGVGGGREEDEQRATELLGVYGLTVDCLSCIGPCLAGKPYSVHLQRGRLVCSLEAWGRYARAEKEAISLLESLRSVLVAAAPKRKSQRGKVADPISLLPDPKLVGADDPEVATMAIEVIISLVGCAFKSKTRDGAAYERILALVDQVQPWLQFLDPEAIKKYHLLLVNALYRCSLFLAGESMSFDGYLAKGFCLRTLRECLKSSSMDRFPMIARKICTSIDSEWDGRAPLLLDMLRATLESGVCGCKVGVVKAVNQILEFVSYCADIFCATNVNVCKSALKVLYEKGDDFLQVSPPFASILILYASGLYIKSSNIQARQYADIFQSSNGGSSIMLLLDNGENVQKMTDSLGNLARYFDISSYRNEVILDNEEKDSRDLSTEVLESTKHGGCKHLHGSVSLISYLDALEFLCKLLYEYVNIAAKHLVSQRKTVVKSANVNHVLDALHQFCDFILAAVKCTKAFESYRERLHDSHGTLLQVAASAFKFSLLTSGNYQKSLCSINCIISSEWIEPQELKFLIAVFSNIGASLYDIGHLEEATIALQLCCRTMWAHIKLLCHIGKLNGTDIDDNSEDGIRDVIKNAFTRTATIVDILYKCSAKNIQEVVVKSLYEFSAAEDRFQNTTSSLDLVKLWVKMICKDFEDADSVEIAPVLYSLLISYYPRWSKKTVGKILEQELIAYGMMEARYPDICQKMQLKVVDILLNEVYTTKDYYMQRSRIFVRKGKVIRGCGVEGLSRCIECLSEAISLLNDISGNPSQGNASVLHHLALIYCLLAQCAQEANQDGKIILDNVGYALKLWLSMDIQSCSADRCLERASENVIPILCAVVDLLSLKGCLKFQNDICKLMIMLCKWENIPLEKCIAMLWSGRRLSHSLCSSPISENFILDISKYPGVNADSFDYWINCIKGHPPSLCMFLQKLSLNNSVFPEVSGCTFERSFGSQITVDEVKKVASSLIVDVPLPTQSAFIAGYLYYDLSERLFSRGRISEALSYAREAFRLRKKLLQRKFIYSVEQQSAKSIGSGKATQSGHDHICLEAMGSVISEVWPDIIKSGHSGDFILTPWGILGCYLESILQVGMIHESMGNGTEAENLFRRGKVISSLQGLPILETAFTSLLGQLYRRKQLWDLAETELNYAKTLLEKNDTIISCKHCKLAFEVTIDMQIGDLFRNLFDKGLKIESTKSISDALVLYRLALDKLNHAELCSYCTEDANHGDVNADKVRFLAKKMRSPLCSICASLNHISGIPHAGQMPSEVDKLSPLNAVGKKSLLNMEVKKRSKNPSKFIAKEQNLNVELKPRRTHSTNRSANIATEVDSKYDRSDNHGFCPDTHSLGKVEKKLDETSPSDFGCSEQCICNRITCWRCLVINVMETGSMKNIIHLKWKCHHRRVVLVLLLKIARCLGAYDGKHAEHEVHDALLQYISVFFSTKPFSQSCHGIPDCHLIELIVNENSSDAFSIERAALLYHMSWLLLKDCLTEHPRTICCGLSKMPMSNIVSWLLRAFMLCCHLPLLSQKVSRLLSSLFLLSTLDGSITLPLHSEKSLSLNHWAAYFHQASIGTYMHCQYLSCVRDLACNNNKTSEGLPSANIMDADTKASKFFRSKSAPEKLEHIEEHVKGFFQSLPRVPIICISMLGGDYVNLLGKSSVLPSCFPAWMLLSRFDAFSEPVVMLLPVDILEDIQLEDTNSGKRWICAKMRSVREWQCPWNYTIVDHIAPSFRLLLEENFLSVSNTTPTPANAQMNNVGWWLQRTRLNNCLNKLLKSMEESWLGPWRCLLLGQHSDPEYMDVTVSKLIRDLKSQFKFEVNGSTVRAILGGAKSVDDAEACISQVLLYKGYFGRGACCGEERFGALSAACHAGIKSVSELVRSLIQEAIKKQEPMHRHPIILVLDSDVQMLPWENLPILRSQEVYRMLSVGSILSVLNRCCSIHKLDKELGAVLPAVDPANTYYLLNPGGDLNSTQVEFEQLFRDQKWEGKAGNVPTTEELVLALQSHDLFLYFGHGSGTQYISVHEIQKLDRCAASLLMGCSSGSVLHNGCYAPQGVPISYLRAGSPAVIANLWDVTDKDIDRFGKAILDSWLQEESAALDNCTRSNQLVKQFGCMSIDGEGNDTSLKTRKRTYRGKKQQQSCEGNKCKGCGRRKMMASFMSQARDACKLPLLIGASPVCYGVPTIISRKS</sequence>
<dbReference type="GO" id="GO:0005737">
    <property type="term" value="C:cytoplasm"/>
    <property type="evidence" value="ECO:0007669"/>
    <property type="project" value="TreeGrafter"/>
</dbReference>
<dbReference type="OrthoDB" id="692727at2759"/>
<dbReference type="EC" id="3.4.22.49" evidence="2"/>
<dbReference type="RefSeq" id="XP_019702758.1">
    <property type="nucleotide sequence ID" value="XM_019847199.2"/>
</dbReference>
<dbReference type="InterPro" id="IPR005314">
    <property type="entry name" value="Peptidase_C50"/>
</dbReference>
<gene>
    <name evidence="8" type="primary">LOC105035069</name>
</gene>
<accession>A0A6J0PCM0</accession>
<evidence type="ECO:0000256" key="1">
    <source>
        <dbReference type="ARBA" id="ARBA00000451"/>
    </source>
</evidence>
<dbReference type="Pfam" id="PF25113">
    <property type="entry name" value="TPR_ESP1_2nd"/>
    <property type="match status" value="1"/>
</dbReference>
<feature type="domain" description="Peptidase C50" evidence="6">
    <location>
        <begin position="2044"/>
        <end position="2138"/>
    </location>
</feature>
<evidence type="ECO:0000256" key="4">
    <source>
        <dbReference type="ARBA" id="ARBA00022829"/>
    </source>
</evidence>
<dbReference type="InterPro" id="IPR056933">
    <property type="entry name" value="TPR_ESP1"/>
</dbReference>
<dbReference type="InterPro" id="IPR056932">
    <property type="entry name" value="TPR_ESP1_2nd"/>
</dbReference>
<dbReference type="Proteomes" id="UP000504607">
    <property type="component" value="Unplaced"/>
</dbReference>
<evidence type="ECO:0000256" key="3">
    <source>
        <dbReference type="ARBA" id="ARBA00022801"/>
    </source>
</evidence>
<evidence type="ECO:0000256" key="2">
    <source>
        <dbReference type="ARBA" id="ARBA00012489"/>
    </source>
</evidence>
<keyword evidence="4" id="KW-0159">Chromosome partition</keyword>
<dbReference type="GO" id="GO:0072686">
    <property type="term" value="C:mitotic spindle"/>
    <property type="evidence" value="ECO:0007669"/>
    <property type="project" value="TreeGrafter"/>
</dbReference>
<dbReference type="PROSITE" id="PS51700">
    <property type="entry name" value="SEPARIN"/>
    <property type="match status" value="1"/>
</dbReference>
<evidence type="ECO:0000313" key="8">
    <source>
        <dbReference type="RefSeq" id="XP_019702758.1"/>
    </source>
</evidence>
<feature type="region of interest" description="Disordered" evidence="5">
    <location>
        <begin position="43"/>
        <end position="68"/>
    </location>
</feature>
<proteinExistence type="predicted"/>
<dbReference type="Pfam" id="PF13374">
    <property type="entry name" value="TPR_10"/>
    <property type="match status" value="1"/>
</dbReference>
<reference evidence="8" key="1">
    <citation type="submission" date="2025-08" db="UniProtKB">
        <authorList>
            <consortium name="RefSeq"/>
        </authorList>
    </citation>
    <scope>IDENTIFICATION</scope>
</reference>
<dbReference type="PANTHER" id="PTHR12792">
    <property type="entry name" value="EXTRA SPINDLE POLES 1-RELATED"/>
    <property type="match status" value="1"/>
</dbReference>
<protein>
    <recommendedName>
        <fullName evidence="2">separase</fullName>
        <ecNumber evidence="2">3.4.22.49</ecNumber>
    </recommendedName>
</protein>
<evidence type="ECO:0000256" key="5">
    <source>
        <dbReference type="SAM" id="MobiDB-lite"/>
    </source>
</evidence>
<dbReference type="InterPro" id="IPR030397">
    <property type="entry name" value="SEPARIN_core_dom"/>
</dbReference>
<dbReference type="GO" id="GO:0051307">
    <property type="term" value="P:meiotic chromosome separation"/>
    <property type="evidence" value="ECO:0007669"/>
    <property type="project" value="TreeGrafter"/>
</dbReference>
<evidence type="ECO:0000313" key="7">
    <source>
        <dbReference type="Proteomes" id="UP000504607"/>
    </source>
</evidence>
<dbReference type="Pfam" id="PF03568">
    <property type="entry name" value="Separin_C"/>
    <property type="match status" value="1"/>
</dbReference>